<sequence>MPYGIPGGYFEGFPDKMLVLARSASELGDYTDNQDIVIDPIDSRSETEGLSTLLAGISRKAPFNAPEGYFEQLAIPENVGDPEISPVLTRLNPYAVPERYFDAFPERMLAAVTPSRKLPARVFPMGRNILRYAAAAAITGIIALGGWYYQSKNGSINGADAGSQESVTLQLEKELNQLSDDAFADYSFLPPAGEMPPAALANNDDDLNANDIHFLLEDISDKSLQEFLADQPGKMASPSNN</sequence>
<keyword evidence="2" id="KW-1185">Reference proteome</keyword>
<evidence type="ECO:0000313" key="2">
    <source>
        <dbReference type="Proteomes" id="UP000033121"/>
    </source>
</evidence>
<protein>
    <submittedName>
        <fullName evidence="1">Uncharacterized protein</fullName>
    </submittedName>
</protein>
<evidence type="ECO:0000313" key="1">
    <source>
        <dbReference type="EMBL" id="GAO45097.1"/>
    </source>
</evidence>
<dbReference type="EMBL" id="BBWV01000004">
    <property type="protein sequence ID" value="GAO45097.1"/>
    <property type="molecule type" value="Genomic_DNA"/>
</dbReference>
<dbReference type="AlphaFoldDB" id="A0A0E9N561"/>
<dbReference type="Proteomes" id="UP000033121">
    <property type="component" value="Unassembled WGS sequence"/>
</dbReference>
<gene>
    <name evidence="1" type="ORF">FPE01S_04_03400</name>
</gene>
<name>A0A0E9N561_9BACT</name>
<accession>A0A0E9N561</accession>
<reference evidence="1 2" key="1">
    <citation type="submission" date="2015-04" db="EMBL/GenBank/DDBJ databases">
        <title>Whole genome shotgun sequence of Flavihumibacter petaseus NBRC 106054.</title>
        <authorList>
            <person name="Miyazawa S."/>
            <person name="Hosoyama A."/>
            <person name="Hashimoto M."/>
            <person name="Noguchi M."/>
            <person name="Tsuchikane K."/>
            <person name="Ohji S."/>
            <person name="Yamazoe A."/>
            <person name="Ichikawa N."/>
            <person name="Kimura A."/>
            <person name="Fujita N."/>
        </authorList>
    </citation>
    <scope>NUCLEOTIDE SEQUENCE [LARGE SCALE GENOMIC DNA]</scope>
    <source>
        <strain evidence="1 2">NBRC 106054</strain>
    </source>
</reference>
<dbReference type="STRING" id="1220578.FPE01S_04_03400"/>
<organism evidence="1 2">
    <name type="scientific">Flavihumibacter petaseus NBRC 106054</name>
    <dbReference type="NCBI Taxonomy" id="1220578"/>
    <lineage>
        <taxon>Bacteria</taxon>
        <taxon>Pseudomonadati</taxon>
        <taxon>Bacteroidota</taxon>
        <taxon>Chitinophagia</taxon>
        <taxon>Chitinophagales</taxon>
        <taxon>Chitinophagaceae</taxon>
        <taxon>Flavihumibacter</taxon>
    </lineage>
</organism>
<comment type="caution">
    <text evidence="1">The sequence shown here is derived from an EMBL/GenBank/DDBJ whole genome shotgun (WGS) entry which is preliminary data.</text>
</comment>
<proteinExistence type="predicted"/>